<gene>
    <name evidence="2" type="ORF">GCM10022215_21110</name>
</gene>
<evidence type="ECO:0000313" key="3">
    <source>
        <dbReference type="Proteomes" id="UP001501495"/>
    </source>
</evidence>
<keyword evidence="3" id="KW-1185">Reference proteome</keyword>
<proteinExistence type="predicted"/>
<evidence type="ECO:0000313" key="2">
    <source>
        <dbReference type="EMBL" id="GAA4118966.1"/>
    </source>
</evidence>
<comment type="caution">
    <text evidence="2">The sequence shown here is derived from an EMBL/GenBank/DDBJ whole genome shotgun (WGS) entry which is preliminary data.</text>
</comment>
<name>A0ABP7XJ47_9ACTN</name>
<protein>
    <submittedName>
        <fullName evidence="2">Uncharacterized protein</fullName>
    </submittedName>
</protein>
<sequence length="200" mass="21346">MDFDEQLDDLLNRAAAPVSERTAELRRELDLLVEATAPTARRRTVRAFGVAGAVAAGMGLTTVAASAAGLLPGWTLLNTESGQTCQVRVAADAHDGDAHDGQFTASERATTLAAARSFLDSFDYSSVDHAQAIAHWQAEEDAAIQGQPDPSERQPRLEGDDLEVTAVSYEVTQRLEDHLTAEGLDIEAVAISWQATGCQL</sequence>
<evidence type="ECO:0000256" key="1">
    <source>
        <dbReference type="SAM" id="MobiDB-lite"/>
    </source>
</evidence>
<feature type="compositionally biased region" description="Basic and acidic residues" evidence="1">
    <location>
        <begin position="150"/>
        <end position="159"/>
    </location>
</feature>
<dbReference type="Proteomes" id="UP001501495">
    <property type="component" value="Unassembled WGS sequence"/>
</dbReference>
<reference evidence="3" key="1">
    <citation type="journal article" date="2019" name="Int. J. Syst. Evol. Microbiol.">
        <title>The Global Catalogue of Microorganisms (GCM) 10K type strain sequencing project: providing services to taxonomists for standard genome sequencing and annotation.</title>
        <authorList>
            <consortium name="The Broad Institute Genomics Platform"/>
            <consortium name="The Broad Institute Genome Sequencing Center for Infectious Disease"/>
            <person name="Wu L."/>
            <person name="Ma J."/>
        </authorList>
    </citation>
    <scope>NUCLEOTIDE SEQUENCE [LARGE SCALE GENOMIC DNA]</scope>
    <source>
        <strain evidence="3">JCM 16703</strain>
    </source>
</reference>
<dbReference type="RefSeq" id="WP_344733325.1">
    <property type="nucleotide sequence ID" value="NZ_BAAAZH010000013.1"/>
</dbReference>
<dbReference type="EMBL" id="BAAAZH010000013">
    <property type="protein sequence ID" value="GAA4118966.1"/>
    <property type="molecule type" value="Genomic_DNA"/>
</dbReference>
<feature type="region of interest" description="Disordered" evidence="1">
    <location>
        <begin position="139"/>
        <end position="160"/>
    </location>
</feature>
<accession>A0ABP7XJ47</accession>
<organism evidence="2 3">
    <name type="scientific">Nocardioides fonticola</name>
    <dbReference type="NCBI Taxonomy" id="450363"/>
    <lineage>
        <taxon>Bacteria</taxon>
        <taxon>Bacillati</taxon>
        <taxon>Actinomycetota</taxon>
        <taxon>Actinomycetes</taxon>
        <taxon>Propionibacteriales</taxon>
        <taxon>Nocardioidaceae</taxon>
        <taxon>Nocardioides</taxon>
    </lineage>
</organism>